<dbReference type="PANTHER" id="PTHR36983:SF2">
    <property type="entry name" value="DNAJ HOMOLOG SUBFAMILY C MEMBER 13"/>
    <property type="match status" value="1"/>
</dbReference>
<dbReference type="Gene3D" id="1.10.287.110">
    <property type="entry name" value="DnaJ domain"/>
    <property type="match status" value="1"/>
</dbReference>
<dbReference type="Pfam" id="PF14237">
    <property type="entry name" value="GYF_2"/>
    <property type="match status" value="1"/>
</dbReference>
<dbReference type="AlphaFoldDB" id="A0AAV4VGZ6"/>
<organism evidence="2 3">
    <name type="scientific">Caerostris extrusa</name>
    <name type="common">Bark spider</name>
    <name type="synonym">Caerostris bankana</name>
    <dbReference type="NCBI Taxonomy" id="172846"/>
    <lineage>
        <taxon>Eukaryota</taxon>
        <taxon>Metazoa</taxon>
        <taxon>Ecdysozoa</taxon>
        <taxon>Arthropoda</taxon>
        <taxon>Chelicerata</taxon>
        <taxon>Arachnida</taxon>
        <taxon>Araneae</taxon>
        <taxon>Araneomorphae</taxon>
        <taxon>Entelegynae</taxon>
        <taxon>Araneoidea</taxon>
        <taxon>Araneidae</taxon>
        <taxon>Caerostris</taxon>
    </lineage>
</organism>
<dbReference type="InterPro" id="IPR025640">
    <property type="entry name" value="GYF_2"/>
</dbReference>
<dbReference type="Pfam" id="PF00226">
    <property type="entry name" value="DnaJ"/>
    <property type="match status" value="1"/>
</dbReference>
<dbReference type="GO" id="GO:0006898">
    <property type="term" value="P:receptor-mediated endocytosis"/>
    <property type="evidence" value="ECO:0007669"/>
    <property type="project" value="TreeGrafter"/>
</dbReference>
<evidence type="ECO:0000313" key="2">
    <source>
        <dbReference type="EMBL" id="GIY69136.1"/>
    </source>
</evidence>
<dbReference type="PANTHER" id="PTHR36983">
    <property type="entry name" value="DNAJ HOMOLOG SUBFAMILY C MEMBER 13"/>
    <property type="match status" value="1"/>
</dbReference>
<dbReference type="Proteomes" id="UP001054945">
    <property type="component" value="Unassembled WGS sequence"/>
</dbReference>
<dbReference type="GO" id="GO:2000641">
    <property type="term" value="P:regulation of early endosome to late endosome transport"/>
    <property type="evidence" value="ECO:0007669"/>
    <property type="project" value="InterPro"/>
</dbReference>
<dbReference type="PROSITE" id="PS50076">
    <property type="entry name" value="DNAJ_2"/>
    <property type="match status" value="1"/>
</dbReference>
<dbReference type="SMART" id="SM00271">
    <property type="entry name" value="DnaJ"/>
    <property type="match status" value="1"/>
</dbReference>
<accession>A0AAV4VGZ6</accession>
<dbReference type="CDD" id="cd06257">
    <property type="entry name" value="DnaJ"/>
    <property type="match status" value="1"/>
</dbReference>
<dbReference type="EMBL" id="BPLR01014493">
    <property type="protein sequence ID" value="GIY69136.1"/>
    <property type="molecule type" value="Genomic_DNA"/>
</dbReference>
<keyword evidence="3" id="KW-1185">Reference proteome</keyword>
<dbReference type="InterPro" id="IPR036869">
    <property type="entry name" value="J_dom_sf"/>
</dbReference>
<evidence type="ECO:0000313" key="3">
    <source>
        <dbReference type="Proteomes" id="UP001054945"/>
    </source>
</evidence>
<dbReference type="InterPro" id="IPR016024">
    <property type="entry name" value="ARM-type_fold"/>
</dbReference>
<proteinExistence type="predicted"/>
<dbReference type="InterPro" id="IPR044978">
    <property type="entry name" value="GRV2/DNAJC13"/>
</dbReference>
<dbReference type="GO" id="GO:0010008">
    <property type="term" value="C:endosome membrane"/>
    <property type="evidence" value="ECO:0007669"/>
    <property type="project" value="TreeGrafter"/>
</dbReference>
<dbReference type="GO" id="GO:0007032">
    <property type="term" value="P:endosome organization"/>
    <property type="evidence" value="ECO:0007669"/>
    <property type="project" value="InterPro"/>
</dbReference>
<dbReference type="InterPro" id="IPR001623">
    <property type="entry name" value="DnaJ_domain"/>
</dbReference>
<dbReference type="SUPFAM" id="SSF46565">
    <property type="entry name" value="Chaperone J-domain"/>
    <property type="match status" value="1"/>
</dbReference>
<dbReference type="FunFam" id="1.10.287.110:FF:000007">
    <property type="entry name" value="DnaJ (Hsp40) homolog, subfamily C, member 13"/>
    <property type="match status" value="1"/>
</dbReference>
<protein>
    <submittedName>
        <fullName evidence="2">DnaJ homolog subfamily C member 13</fullName>
    </submittedName>
</protein>
<evidence type="ECO:0000259" key="1">
    <source>
        <dbReference type="PROSITE" id="PS50076"/>
    </source>
</evidence>
<reference evidence="2 3" key="1">
    <citation type="submission" date="2021-06" db="EMBL/GenBank/DDBJ databases">
        <title>Caerostris extrusa draft genome.</title>
        <authorList>
            <person name="Kono N."/>
            <person name="Arakawa K."/>
        </authorList>
    </citation>
    <scope>NUCLEOTIDE SEQUENCE [LARGE SCALE GENOMIC DNA]</scope>
</reference>
<feature type="domain" description="J" evidence="1">
    <location>
        <begin position="374"/>
        <end position="430"/>
    </location>
</feature>
<comment type="caution">
    <text evidence="2">The sequence shown here is derived from an EMBL/GenBank/DDBJ whole genome shotgun (WGS) entry which is preliminary data.</text>
</comment>
<gene>
    <name evidence="2" type="primary">DNAJC13</name>
    <name evidence="2" type="ORF">CEXT_130811</name>
</gene>
<sequence length="897" mass="102480">MAIVYGRHHEEIGCFNDTRFVISMLDRSADKLERDRLVLFIGKLIQDKRNVKEMIDAGGLRILVDLLTLAHLHTSRATVPTQTNVIEASPEMMLMTEKEWYYRNAEKERHGPFGFNEIKDLWNDGVIHPKTRCWAQGMDGWKPVHAIPQLKWCLMATGTALMNESDLANEILRMLIKICEYFPVGDSDGAVIRPLPRAKRLLSDATSNLLPIGSLLQISHSCQSFRCEENQASSIMQRSILGQLLPEAMVCYLENHGAEKFAQIFLGEYDTPEAIWSNEMRRLMIEKIASHIAEFTPRLRSNTKALYQYCAIPVVQFPQLENELFCNIYYLRHLCDIQRFPEWPIRNPVKLLKDVLEAWKQEVEKKPPALSVDEAYETLGLKREDQPEENVIRKSYFKLAQKYHPDKNPDGREIFENVNKAYEFLCSKSSRQCEGPDPHNVVLILKTQTILFSRHKEELHPYKYSGYPMLVKTIKLETNDSQLFSKSAPLLAAAAETAYYTVNCSALNAEELRREGGLEALQEAFSRCVGVLSHSSKTEDLSVQVCIHISRCFAVAAQFRGCRERMIEMPDMIRDLCRILYFSHLTKLCTVVVECVSALAINDALQTHLYQAGVLFHLLIFLFNYDYTLEEGGVQRDEESNKQVKFNFWIRNIFNMSIKMHMPEIANQLAKLSLRALSRLGGYGTGEDETPKNDAVHMSLTALLTPYLVNQLGHGEAAEILKILNSNTENPYLIWDNATRAELTEYLKRQRKDKIRSGECDPTFGSDFKFSAHDSELIIGGIFVRVYNEQSTFPLENPKFFTLELLDFLSSQAQYLYSLMTLQSSGVKQETNQTRLKSVEMALEALRNVVKNNPGVEMQCIGHFKLLFSLLRLDDCPKVQALAIDVIAGVTSNQECK</sequence>
<dbReference type="SUPFAM" id="SSF48371">
    <property type="entry name" value="ARM repeat"/>
    <property type="match status" value="1"/>
</dbReference>
<dbReference type="SUPFAM" id="SSF55277">
    <property type="entry name" value="GYF domain"/>
    <property type="match status" value="1"/>
</dbReference>
<name>A0AAV4VGZ6_CAEEX</name>
<dbReference type="InterPro" id="IPR035445">
    <property type="entry name" value="GYF-like_dom_sf"/>
</dbReference>